<dbReference type="PANTHER" id="PTHR24421">
    <property type="entry name" value="NITRATE/NITRITE SENSOR PROTEIN NARX-RELATED"/>
    <property type="match status" value="1"/>
</dbReference>
<dbReference type="CDD" id="cd16917">
    <property type="entry name" value="HATPase_UhpB-NarQ-NarX-like"/>
    <property type="match status" value="1"/>
</dbReference>
<evidence type="ECO:0000256" key="6">
    <source>
        <dbReference type="ARBA" id="ARBA00022777"/>
    </source>
</evidence>
<keyword evidence="5" id="KW-0547">Nucleotide-binding</keyword>
<dbReference type="Pfam" id="PF02518">
    <property type="entry name" value="HATPase_c"/>
    <property type="match status" value="1"/>
</dbReference>
<evidence type="ECO:0000259" key="10">
    <source>
        <dbReference type="PROSITE" id="PS50109"/>
    </source>
</evidence>
<evidence type="ECO:0000256" key="7">
    <source>
        <dbReference type="ARBA" id="ARBA00022840"/>
    </source>
</evidence>
<reference evidence="11" key="1">
    <citation type="submission" date="2024-05" db="EMBL/GenBank/DDBJ databases">
        <authorList>
            <person name="Kim S."/>
            <person name="Heo J."/>
            <person name="Choi H."/>
            <person name="Choi Y."/>
            <person name="Kwon S.-W."/>
            <person name="Kim Y."/>
        </authorList>
    </citation>
    <scope>NUCLEOTIDE SEQUENCE</scope>
    <source>
        <strain evidence="11">KACC 23699</strain>
    </source>
</reference>
<dbReference type="InterPro" id="IPR005467">
    <property type="entry name" value="His_kinase_dom"/>
</dbReference>
<comment type="catalytic activity">
    <reaction evidence="1">
        <text>ATP + protein L-histidine = ADP + protein N-phospho-L-histidine.</text>
        <dbReference type="EC" id="2.7.13.3"/>
    </reaction>
</comment>
<keyword evidence="3" id="KW-0597">Phosphoprotein</keyword>
<keyword evidence="4" id="KW-0808">Transferase</keyword>
<dbReference type="GO" id="GO:0016020">
    <property type="term" value="C:membrane"/>
    <property type="evidence" value="ECO:0007669"/>
    <property type="project" value="InterPro"/>
</dbReference>
<dbReference type="GO" id="GO:0000155">
    <property type="term" value="F:phosphorelay sensor kinase activity"/>
    <property type="evidence" value="ECO:0007669"/>
    <property type="project" value="InterPro"/>
</dbReference>
<dbReference type="SMART" id="SM00387">
    <property type="entry name" value="HATPase_c"/>
    <property type="match status" value="1"/>
</dbReference>
<accession>A0AAU7JTI4</accession>
<proteinExistence type="predicted"/>
<dbReference type="EC" id="2.7.13.3" evidence="2"/>
<dbReference type="Pfam" id="PF07730">
    <property type="entry name" value="HisKA_3"/>
    <property type="match status" value="1"/>
</dbReference>
<dbReference type="InterPro" id="IPR050482">
    <property type="entry name" value="Sensor_HK_TwoCompSys"/>
</dbReference>
<dbReference type="EMBL" id="CP157483">
    <property type="protein sequence ID" value="XBO43753.1"/>
    <property type="molecule type" value="Genomic_DNA"/>
</dbReference>
<protein>
    <recommendedName>
        <fullName evidence="2">histidine kinase</fullName>
        <ecNumber evidence="2">2.7.13.3</ecNumber>
    </recommendedName>
</protein>
<sequence>MRLARPRPSETAEVRRAVARYLIYGAVALVLVSAPTFYALGRIAEQHALDSAALDGASIARRLLAPGVTDGLLAGDPEAISDMDRRLVPRMSDGSLARVKIWSIDGVVLYSDEHRLIGRNFASDLEFDKLRPGGPAVSSISDLAEGENLFETAPNGLVEVYTLLPSAAGQDVVYELYLPLVLVERERSELVAQMAPVGMLALGTLALSQLPLAVGLARRVSSIRRSRTRLLAQTVRAVELERRRLAQDLHDDVIQDLSGVAVALESVGRDGGRLDGTVDRGAEILRRDVQRLRDIVADLFPVTAYEGGLDAAIRDLTTGLGRRGVAVGLELDPDHGLDPVSAGLIYRVAREAVVNVAKHAHATTLSVHLSITSDAVHLEVSDDGRGPDPVPPQRVAGHVGLDIVRETIEEAGGSVVVEANSPNGTTVRAYLPR</sequence>
<dbReference type="Gene3D" id="3.30.565.10">
    <property type="entry name" value="Histidine kinase-like ATPase, C-terminal domain"/>
    <property type="match status" value="1"/>
</dbReference>
<evidence type="ECO:0000256" key="1">
    <source>
        <dbReference type="ARBA" id="ARBA00000085"/>
    </source>
</evidence>
<dbReference type="InterPro" id="IPR036890">
    <property type="entry name" value="HATPase_C_sf"/>
</dbReference>
<dbReference type="InterPro" id="IPR003594">
    <property type="entry name" value="HATPase_dom"/>
</dbReference>
<evidence type="ECO:0000256" key="5">
    <source>
        <dbReference type="ARBA" id="ARBA00022741"/>
    </source>
</evidence>
<name>A0AAU7JTI4_9MICO</name>
<keyword evidence="9" id="KW-1133">Transmembrane helix</keyword>
<dbReference type="RefSeq" id="WP_406831203.1">
    <property type="nucleotide sequence ID" value="NZ_CP157483.1"/>
</dbReference>
<dbReference type="SUPFAM" id="SSF55874">
    <property type="entry name" value="ATPase domain of HSP90 chaperone/DNA topoisomerase II/histidine kinase"/>
    <property type="match status" value="1"/>
</dbReference>
<evidence type="ECO:0000256" key="8">
    <source>
        <dbReference type="ARBA" id="ARBA00023012"/>
    </source>
</evidence>
<evidence type="ECO:0000256" key="4">
    <source>
        <dbReference type="ARBA" id="ARBA00022679"/>
    </source>
</evidence>
<dbReference type="GO" id="GO:0005524">
    <property type="term" value="F:ATP binding"/>
    <property type="evidence" value="ECO:0007669"/>
    <property type="project" value="UniProtKB-KW"/>
</dbReference>
<gene>
    <name evidence="11" type="ORF">ABEG17_19700</name>
</gene>
<feature type="transmembrane region" description="Helical" evidence="9">
    <location>
        <begin position="21"/>
        <end position="41"/>
    </location>
</feature>
<keyword evidence="8" id="KW-0902">Two-component regulatory system</keyword>
<evidence type="ECO:0000256" key="3">
    <source>
        <dbReference type="ARBA" id="ARBA00022553"/>
    </source>
</evidence>
<evidence type="ECO:0000256" key="9">
    <source>
        <dbReference type="SAM" id="Phobius"/>
    </source>
</evidence>
<dbReference type="AlphaFoldDB" id="A0AAU7JTI4"/>
<dbReference type="InterPro" id="IPR011712">
    <property type="entry name" value="Sig_transdc_His_kin_sub3_dim/P"/>
</dbReference>
<dbReference type="Gene3D" id="1.20.5.1930">
    <property type="match status" value="1"/>
</dbReference>
<organism evidence="11">
    <name type="scientific">Pedococcus sp. KACC 23699</name>
    <dbReference type="NCBI Taxonomy" id="3149228"/>
    <lineage>
        <taxon>Bacteria</taxon>
        <taxon>Bacillati</taxon>
        <taxon>Actinomycetota</taxon>
        <taxon>Actinomycetes</taxon>
        <taxon>Micrococcales</taxon>
        <taxon>Intrasporangiaceae</taxon>
        <taxon>Pedococcus</taxon>
    </lineage>
</organism>
<keyword evidence="6" id="KW-0418">Kinase</keyword>
<dbReference type="GO" id="GO:0046983">
    <property type="term" value="F:protein dimerization activity"/>
    <property type="evidence" value="ECO:0007669"/>
    <property type="project" value="InterPro"/>
</dbReference>
<keyword evidence="9" id="KW-0812">Transmembrane</keyword>
<feature type="domain" description="Histidine kinase" evidence="10">
    <location>
        <begin position="248"/>
        <end position="433"/>
    </location>
</feature>
<dbReference type="PROSITE" id="PS50109">
    <property type="entry name" value="HIS_KIN"/>
    <property type="match status" value="1"/>
</dbReference>
<dbReference type="PANTHER" id="PTHR24421:SF10">
    <property type="entry name" value="NITRATE_NITRITE SENSOR PROTEIN NARQ"/>
    <property type="match status" value="1"/>
</dbReference>
<keyword evidence="9" id="KW-0472">Membrane</keyword>
<evidence type="ECO:0000256" key="2">
    <source>
        <dbReference type="ARBA" id="ARBA00012438"/>
    </source>
</evidence>
<keyword evidence="7 11" id="KW-0067">ATP-binding</keyword>
<evidence type="ECO:0000313" key="11">
    <source>
        <dbReference type="EMBL" id="XBO43753.1"/>
    </source>
</evidence>